<dbReference type="PANTHER" id="PTHR30522:SF0">
    <property type="entry name" value="NUCLEOSIDE TRIPHOSPHATE PYROPHOSPHOHYDROLASE"/>
    <property type="match status" value="1"/>
</dbReference>
<gene>
    <name evidence="3" type="ORF">GU90_04195</name>
</gene>
<dbReference type="InterPro" id="IPR011551">
    <property type="entry name" value="NTP_PyrPHydrolase_MazG"/>
</dbReference>
<feature type="region of interest" description="Disordered" evidence="1">
    <location>
        <begin position="300"/>
        <end position="330"/>
    </location>
</feature>
<dbReference type="AlphaFoldDB" id="A0A073B0Y0"/>
<dbReference type="GO" id="GO:0006950">
    <property type="term" value="P:response to stress"/>
    <property type="evidence" value="ECO:0007669"/>
    <property type="project" value="UniProtKB-ARBA"/>
</dbReference>
<dbReference type="Pfam" id="PF03819">
    <property type="entry name" value="MazG"/>
    <property type="match status" value="1"/>
</dbReference>
<dbReference type="EMBL" id="JNVU01000012">
    <property type="protein sequence ID" value="KEI45633.1"/>
    <property type="molecule type" value="Genomic_DNA"/>
</dbReference>
<dbReference type="SUPFAM" id="SSF101386">
    <property type="entry name" value="all-alpha NTP pyrophosphatases"/>
    <property type="match status" value="1"/>
</dbReference>
<reference evidence="3 4" key="1">
    <citation type="submission" date="2014-06" db="EMBL/GenBank/DDBJ databases">
        <title>Saccharopolyspora rectivirgula DSM-43113 Genome sequencing.</title>
        <authorList>
            <person name="Barrera C."/>
            <person name="Millon L."/>
            <person name="Rognon B."/>
            <person name="Zaugg C."/>
            <person name="Monod M."/>
        </authorList>
    </citation>
    <scope>NUCLEOTIDE SEQUENCE [LARGE SCALE GENOMIC DNA]</scope>
    <source>
        <strain evidence="3 4">DSM 43113</strain>
    </source>
</reference>
<dbReference type="FunFam" id="1.10.287.1080:FF:000001">
    <property type="entry name" value="Nucleoside triphosphate pyrophosphohydrolase"/>
    <property type="match status" value="1"/>
</dbReference>
<evidence type="ECO:0000256" key="1">
    <source>
        <dbReference type="SAM" id="MobiDB-lite"/>
    </source>
</evidence>
<evidence type="ECO:0000313" key="3">
    <source>
        <dbReference type="EMBL" id="KEI45633.1"/>
    </source>
</evidence>
<comment type="caution">
    <text evidence="3">The sequence shown here is derived from an EMBL/GenBank/DDBJ whole genome shotgun (WGS) entry which is preliminary data.</text>
</comment>
<dbReference type="GO" id="GO:0046047">
    <property type="term" value="P:TTP catabolic process"/>
    <property type="evidence" value="ECO:0007669"/>
    <property type="project" value="TreeGrafter"/>
</dbReference>
<dbReference type="InterPro" id="IPR048015">
    <property type="entry name" value="NTP-PPase_MazG-like_N"/>
</dbReference>
<dbReference type="GO" id="GO:0046081">
    <property type="term" value="P:dUTP catabolic process"/>
    <property type="evidence" value="ECO:0007669"/>
    <property type="project" value="TreeGrafter"/>
</dbReference>
<protein>
    <submittedName>
        <fullName evidence="3">Nucleoside-triphosphate diphosphatase</fullName>
    </submittedName>
</protein>
<dbReference type="Proteomes" id="UP000031419">
    <property type="component" value="Unassembled WGS sequence"/>
</dbReference>
<proteinExistence type="predicted"/>
<feature type="domain" description="NTP pyrophosphohydrolase MazG-like" evidence="2">
    <location>
        <begin position="121"/>
        <end position="196"/>
    </location>
</feature>
<dbReference type="PANTHER" id="PTHR30522">
    <property type="entry name" value="NUCLEOSIDE TRIPHOSPHATE PYROPHOSPHOHYDROLASE"/>
    <property type="match status" value="1"/>
</dbReference>
<name>A0A073B0Y0_9PSEU</name>
<dbReference type="GO" id="GO:0046061">
    <property type="term" value="P:dATP catabolic process"/>
    <property type="evidence" value="ECO:0007669"/>
    <property type="project" value="TreeGrafter"/>
</dbReference>
<dbReference type="GO" id="GO:0046052">
    <property type="term" value="P:UTP catabolic process"/>
    <property type="evidence" value="ECO:0007669"/>
    <property type="project" value="TreeGrafter"/>
</dbReference>
<dbReference type="STRING" id="28042.GU90_04195"/>
<dbReference type="GO" id="GO:0047429">
    <property type="term" value="F:nucleoside triphosphate diphosphatase activity"/>
    <property type="evidence" value="ECO:0007669"/>
    <property type="project" value="TreeGrafter"/>
</dbReference>
<keyword evidence="4" id="KW-1185">Reference proteome</keyword>
<dbReference type="InterPro" id="IPR004518">
    <property type="entry name" value="MazG-like_dom"/>
</dbReference>
<evidence type="ECO:0000313" key="4">
    <source>
        <dbReference type="Proteomes" id="UP000031419"/>
    </source>
</evidence>
<sequence length="330" mass="35133">MAHGCAVVLVDDRLGDVVPAAAVRLLRGASAVYAESGVSGSLRRELGATEPPAVEELLRQAAREPVVLVAGELSSAESKGLSAAGAPVVSAPAPTGVELLDAVAVMDRLRSPGGCPWDAQQDHRTLRKYLVEETYELLDAIAQRDRGAMREELGDVLLQVLFHARVAAEDEADPFDIDEVAAGLVGKLVSRHPNVFAEDGQVLDAESQHARWEELKQQEKQRDSIVDGVALGQPAVALAAKLVQRASRAGVPVDELDFGGSAGEELFAIAARAKLAGADPEDELRAVALEFAERIRAAERRAREAGKDPRQLDSAEWRELLTDLPDSGLG</sequence>
<feature type="compositionally biased region" description="Basic and acidic residues" evidence="1">
    <location>
        <begin position="300"/>
        <end position="321"/>
    </location>
</feature>
<dbReference type="CDD" id="cd11528">
    <property type="entry name" value="NTP-PPase_MazG_Nterm"/>
    <property type="match status" value="1"/>
</dbReference>
<dbReference type="GO" id="GO:0006203">
    <property type="term" value="P:dGTP catabolic process"/>
    <property type="evidence" value="ECO:0007669"/>
    <property type="project" value="TreeGrafter"/>
</dbReference>
<dbReference type="GO" id="GO:0046076">
    <property type="term" value="P:dTTP catabolic process"/>
    <property type="evidence" value="ECO:0007669"/>
    <property type="project" value="TreeGrafter"/>
</dbReference>
<accession>A0A073B0Y0</accession>
<organism evidence="3 4">
    <name type="scientific">Saccharopolyspora rectivirgula</name>
    <dbReference type="NCBI Taxonomy" id="28042"/>
    <lineage>
        <taxon>Bacteria</taxon>
        <taxon>Bacillati</taxon>
        <taxon>Actinomycetota</taxon>
        <taxon>Actinomycetes</taxon>
        <taxon>Pseudonocardiales</taxon>
        <taxon>Pseudonocardiaceae</taxon>
        <taxon>Saccharopolyspora</taxon>
    </lineage>
</organism>
<dbReference type="NCBIfam" id="TIGR00444">
    <property type="entry name" value="mazG"/>
    <property type="match status" value="1"/>
</dbReference>
<dbReference type="Gene3D" id="1.10.287.1080">
    <property type="entry name" value="MazG-like"/>
    <property type="match status" value="2"/>
</dbReference>
<dbReference type="eggNOG" id="COG3956">
    <property type="taxonomic scope" value="Bacteria"/>
</dbReference>
<evidence type="ECO:0000259" key="2">
    <source>
        <dbReference type="Pfam" id="PF03819"/>
    </source>
</evidence>